<keyword evidence="3" id="KW-1185">Reference proteome</keyword>
<evidence type="ECO:0000256" key="1">
    <source>
        <dbReference type="SAM" id="Phobius"/>
    </source>
</evidence>
<feature type="transmembrane region" description="Helical" evidence="1">
    <location>
        <begin position="44"/>
        <end position="62"/>
    </location>
</feature>
<proteinExistence type="predicted"/>
<dbReference type="EMBL" id="LWMV01000170">
    <property type="protein sequence ID" value="KZX12255.1"/>
    <property type="molecule type" value="Genomic_DNA"/>
</dbReference>
<keyword evidence="1" id="KW-0812">Transmembrane</keyword>
<name>A0A162FFB0_9EURY</name>
<dbReference type="OrthoDB" id="385691at2157"/>
<dbReference type="RefSeq" id="WP_157077682.1">
    <property type="nucleotide sequence ID" value="NZ_LWMV01000170.1"/>
</dbReference>
<dbReference type="PATRIC" id="fig|49547.3.peg.1182"/>
<evidence type="ECO:0000313" key="3">
    <source>
        <dbReference type="Proteomes" id="UP000077245"/>
    </source>
</evidence>
<reference evidence="2 3" key="1">
    <citation type="submission" date="2016-04" db="EMBL/GenBank/DDBJ databases">
        <title>Genome sequence of Methanobrevibacter curvatus DSM 11111.</title>
        <authorList>
            <person name="Poehlein A."/>
            <person name="Seedorf H."/>
            <person name="Daniel R."/>
        </authorList>
    </citation>
    <scope>NUCLEOTIDE SEQUENCE [LARGE SCALE GENOMIC DNA]</scope>
    <source>
        <strain evidence="2 3">DSM 11111</strain>
    </source>
</reference>
<accession>A0A162FFB0</accession>
<gene>
    <name evidence="2" type="ORF">MBCUR_11070</name>
</gene>
<comment type="caution">
    <text evidence="2">The sequence shown here is derived from an EMBL/GenBank/DDBJ whole genome shotgun (WGS) entry which is preliminary data.</text>
</comment>
<organism evidence="2 3">
    <name type="scientific">Methanobrevibacter curvatus</name>
    <dbReference type="NCBI Taxonomy" id="49547"/>
    <lineage>
        <taxon>Archaea</taxon>
        <taxon>Methanobacteriati</taxon>
        <taxon>Methanobacteriota</taxon>
        <taxon>Methanomada group</taxon>
        <taxon>Methanobacteria</taxon>
        <taxon>Methanobacteriales</taxon>
        <taxon>Methanobacteriaceae</taxon>
        <taxon>Methanobrevibacter</taxon>
    </lineage>
</organism>
<dbReference type="Proteomes" id="UP000077245">
    <property type="component" value="Unassembled WGS sequence"/>
</dbReference>
<protein>
    <submittedName>
        <fullName evidence="2">Uncharacterized protein</fullName>
    </submittedName>
</protein>
<keyword evidence="1" id="KW-0472">Membrane</keyword>
<evidence type="ECO:0000313" key="2">
    <source>
        <dbReference type="EMBL" id="KZX12255.1"/>
    </source>
</evidence>
<keyword evidence="1" id="KW-1133">Transmembrane helix</keyword>
<sequence>MKYTQNQNYIKKPSCFAREPQDEFNYESRISPGTSKAHNNTKGIFYILFIPLFLLNKIVGVHL</sequence>
<dbReference type="STRING" id="49547.MBCUR_11070"/>
<dbReference type="AlphaFoldDB" id="A0A162FFB0"/>